<sequence length="114" mass="13097">MSAVSDFDRMYENFNARRIDEVLALMHPDVDWPNGWEDGFNPGIPAIRDYWTRKWAAIDLSVVPVAINDNDAGRVTVRIHQTVKDLSGKVLGDEEHNHIYEVQGGLIRSMEFRQ</sequence>
<comment type="caution">
    <text evidence="2">The sequence shown here is derived from an EMBL/GenBank/DDBJ whole genome shotgun (WGS) entry which is preliminary data.</text>
</comment>
<dbReference type="AlphaFoldDB" id="A0A933NXU4"/>
<dbReference type="Gene3D" id="3.10.450.50">
    <property type="match status" value="1"/>
</dbReference>
<proteinExistence type="predicted"/>
<organism evidence="2 3">
    <name type="scientific">Devosia nanyangense</name>
    <dbReference type="NCBI Taxonomy" id="1228055"/>
    <lineage>
        <taxon>Bacteria</taxon>
        <taxon>Pseudomonadati</taxon>
        <taxon>Pseudomonadota</taxon>
        <taxon>Alphaproteobacteria</taxon>
        <taxon>Hyphomicrobiales</taxon>
        <taxon>Devosiaceae</taxon>
        <taxon>Devosia</taxon>
    </lineage>
</organism>
<name>A0A933NXU4_9HYPH</name>
<feature type="domain" description="SnoaL-like" evidence="1">
    <location>
        <begin position="8"/>
        <end position="109"/>
    </location>
</feature>
<gene>
    <name evidence="2" type="ORF">HY834_04465</name>
</gene>
<accession>A0A933NXU4</accession>
<dbReference type="EMBL" id="JACRAF010000015">
    <property type="protein sequence ID" value="MBI4920978.1"/>
    <property type="molecule type" value="Genomic_DNA"/>
</dbReference>
<protein>
    <submittedName>
        <fullName evidence="2">Nuclear transport factor 2 family protein</fullName>
    </submittedName>
</protein>
<dbReference type="Proteomes" id="UP000782610">
    <property type="component" value="Unassembled WGS sequence"/>
</dbReference>
<dbReference type="InterPro" id="IPR032710">
    <property type="entry name" value="NTF2-like_dom_sf"/>
</dbReference>
<dbReference type="InterPro" id="IPR037401">
    <property type="entry name" value="SnoaL-like"/>
</dbReference>
<dbReference type="SUPFAM" id="SSF54427">
    <property type="entry name" value="NTF2-like"/>
    <property type="match status" value="1"/>
</dbReference>
<reference evidence="2" key="1">
    <citation type="submission" date="2020-07" db="EMBL/GenBank/DDBJ databases">
        <title>Huge and variable diversity of episymbiotic CPR bacteria and DPANN archaea in groundwater ecosystems.</title>
        <authorList>
            <person name="He C.Y."/>
            <person name="Keren R."/>
            <person name="Whittaker M."/>
            <person name="Farag I.F."/>
            <person name="Doudna J."/>
            <person name="Cate J.H.D."/>
            <person name="Banfield J.F."/>
        </authorList>
    </citation>
    <scope>NUCLEOTIDE SEQUENCE</scope>
    <source>
        <strain evidence="2">NC_groundwater_1586_Pr3_B-0.1um_66_15</strain>
    </source>
</reference>
<evidence type="ECO:0000313" key="2">
    <source>
        <dbReference type="EMBL" id="MBI4920978.1"/>
    </source>
</evidence>
<dbReference type="Pfam" id="PF12680">
    <property type="entry name" value="SnoaL_2"/>
    <property type="match status" value="1"/>
</dbReference>
<evidence type="ECO:0000259" key="1">
    <source>
        <dbReference type="Pfam" id="PF12680"/>
    </source>
</evidence>
<evidence type="ECO:0000313" key="3">
    <source>
        <dbReference type="Proteomes" id="UP000782610"/>
    </source>
</evidence>